<comment type="subcellular location">
    <subcellularLocation>
        <location evidence="1">Cell inner membrane</location>
    </subcellularLocation>
</comment>
<dbReference type="RefSeq" id="WP_322777241.1">
    <property type="nucleotide sequence ID" value="NZ_JARJFB010000117.1"/>
</dbReference>
<dbReference type="CDD" id="cd07984">
    <property type="entry name" value="LPLAT_LABLAT-like"/>
    <property type="match status" value="1"/>
</dbReference>
<evidence type="ECO:0000256" key="3">
    <source>
        <dbReference type="ARBA" id="ARBA00022519"/>
    </source>
</evidence>
<dbReference type="Pfam" id="PF03279">
    <property type="entry name" value="Lip_A_acyltrans"/>
    <property type="match status" value="1"/>
</dbReference>
<dbReference type="NCBIfam" id="NF005150">
    <property type="entry name" value="PRK06628.1"/>
    <property type="match status" value="1"/>
</dbReference>
<dbReference type="Proteomes" id="UP001291687">
    <property type="component" value="Unassembled WGS sequence"/>
</dbReference>
<proteinExistence type="predicted"/>
<evidence type="ECO:0000256" key="6">
    <source>
        <dbReference type="ARBA" id="ARBA00023315"/>
    </source>
</evidence>
<comment type="caution">
    <text evidence="7">The sequence shown here is derived from an EMBL/GenBank/DDBJ whole genome shotgun (WGS) entry which is preliminary data.</text>
</comment>
<protein>
    <submittedName>
        <fullName evidence="7">Lipid A biosynthesis lauroyl acyltransferase</fullName>
    </submittedName>
</protein>
<evidence type="ECO:0000256" key="5">
    <source>
        <dbReference type="ARBA" id="ARBA00023136"/>
    </source>
</evidence>
<evidence type="ECO:0000256" key="1">
    <source>
        <dbReference type="ARBA" id="ARBA00004533"/>
    </source>
</evidence>
<dbReference type="EMBL" id="JARJFB010000117">
    <property type="protein sequence ID" value="MEA0971338.1"/>
    <property type="molecule type" value="Genomic_DNA"/>
</dbReference>
<name>A0ABU5NDS9_9RICK</name>
<organism evidence="7 8">
    <name type="scientific">Candidatus Megaera venefica</name>
    <dbReference type="NCBI Taxonomy" id="2055910"/>
    <lineage>
        <taxon>Bacteria</taxon>
        <taxon>Pseudomonadati</taxon>
        <taxon>Pseudomonadota</taxon>
        <taxon>Alphaproteobacteria</taxon>
        <taxon>Rickettsiales</taxon>
        <taxon>Rickettsiaceae</taxon>
        <taxon>Candidatus Megaera</taxon>
    </lineage>
</organism>
<dbReference type="InterPro" id="IPR004960">
    <property type="entry name" value="LipA_acyltrans"/>
</dbReference>
<keyword evidence="6 7" id="KW-0012">Acyltransferase</keyword>
<evidence type="ECO:0000313" key="7">
    <source>
        <dbReference type="EMBL" id="MEA0971338.1"/>
    </source>
</evidence>
<sequence>MKKLKHILEYLLFILLTRTLRLLSVDTSASLCSFIAKKIGPYLRVTKTARKNLKRVYGNETDIEKVINDLWDNYGRYIGEFPFINVLDSLELDKRVKVIGLEKVEAFKKANQPFILFLGHQANWDFVIRKINDIYPKFGIAYRKANNPYVDREILKERENDQHITMIAKGPSGAKSIIKAIKSGASLAMLVDQKMNNGIEVPFFGFPAMTAPALAKISLQYKYPIVPLQIVRIGKSSYFELILHDPLKPLIDKDIEKSCYNIMLEINKILEQWIREKPEQWFWFHNRWKN</sequence>
<gene>
    <name evidence="7" type="ORF">Megvenef_01314</name>
</gene>
<keyword evidence="2" id="KW-1003">Cell membrane</keyword>
<dbReference type="PANTHER" id="PTHR30606:SF9">
    <property type="entry name" value="LIPID A BIOSYNTHESIS LAUROYLTRANSFERASE"/>
    <property type="match status" value="1"/>
</dbReference>
<evidence type="ECO:0000256" key="4">
    <source>
        <dbReference type="ARBA" id="ARBA00022679"/>
    </source>
</evidence>
<dbReference type="GO" id="GO:0016746">
    <property type="term" value="F:acyltransferase activity"/>
    <property type="evidence" value="ECO:0007669"/>
    <property type="project" value="UniProtKB-KW"/>
</dbReference>
<reference evidence="7 8" key="1">
    <citation type="submission" date="2023-03" db="EMBL/GenBank/DDBJ databases">
        <title>Host association and intracellularity evolved multiple times independently in the Rickettsiales.</title>
        <authorList>
            <person name="Castelli M."/>
            <person name="Nardi T."/>
            <person name="Gammuto L."/>
            <person name="Bellinzona G."/>
            <person name="Sabaneyeva E."/>
            <person name="Potekhin A."/>
            <person name="Serra V."/>
            <person name="Petroni G."/>
            <person name="Sassera D."/>
        </authorList>
    </citation>
    <scope>NUCLEOTIDE SEQUENCE [LARGE SCALE GENOMIC DNA]</scope>
    <source>
        <strain evidence="7 8">Sr 2-6</strain>
    </source>
</reference>
<dbReference type="PANTHER" id="PTHR30606">
    <property type="entry name" value="LIPID A BIOSYNTHESIS LAUROYL ACYLTRANSFERASE"/>
    <property type="match status" value="1"/>
</dbReference>
<evidence type="ECO:0000313" key="8">
    <source>
        <dbReference type="Proteomes" id="UP001291687"/>
    </source>
</evidence>
<accession>A0ABU5NDS9</accession>
<evidence type="ECO:0000256" key="2">
    <source>
        <dbReference type="ARBA" id="ARBA00022475"/>
    </source>
</evidence>
<keyword evidence="8" id="KW-1185">Reference proteome</keyword>
<keyword evidence="4" id="KW-0808">Transferase</keyword>
<keyword evidence="3" id="KW-0997">Cell inner membrane</keyword>
<keyword evidence="5" id="KW-0472">Membrane</keyword>